<evidence type="ECO:0000256" key="1">
    <source>
        <dbReference type="SAM" id="Phobius"/>
    </source>
</evidence>
<dbReference type="Proteomes" id="UP001224775">
    <property type="component" value="Unassembled WGS sequence"/>
</dbReference>
<keyword evidence="1" id="KW-0472">Membrane</keyword>
<protein>
    <recommendedName>
        <fullName evidence="4">Transmembrane protein</fullName>
    </recommendedName>
</protein>
<comment type="caution">
    <text evidence="2">The sequence shown here is derived from an EMBL/GenBank/DDBJ whole genome shotgun (WGS) entry which is preliminary data.</text>
</comment>
<feature type="transmembrane region" description="Helical" evidence="1">
    <location>
        <begin position="115"/>
        <end position="135"/>
    </location>
</feature>
<evidence type="ECO:0000313" key="2">
    <source>
        <dbReference type="EMBL" id="KAK1748425.1"/>
    </source>
</evidence>
<evidence type="ECO:0008006" key="4">
    <source>
        <dbReference type="Google" id="ProtNLM"/>
    </source>
</evidence>
<name>A0AAD9DJW1_9STRA</name>
<gene>
    <name evidence="2" type="ORF">QTG54_000364</name>
</gene>
<organism evidence="2 3">
    <name type="scientific">Skeletonema marinoi</name>
    <dbReference type="NCBI Taxonomy" id="267567"/>
    <lineage>
        <taxon>Eukaryota</taxon>
        <taxon>Sar</taxon>
        <taxon>Stramenopiles</taxon>
        <taxon>Ochrophyta</taxon>
        <taxon>Bacillariophyta</taxon>
        <taxon>Coscinodiscophyceae</taxon>
        <taxon>Thalassiosirophycidae</taxon>
        <taxon>Thalassiosirales</taxon>
        <taxon>Skeletonemataceae</taxon>
        <taxon>Skeletonema</taxon>
        <taxon>Skeletonema marinoi-dohrnii complex</taxon>
    </lineage>
</organism>
<dbReference type="Gene3D" id="1.20.1740.10">
    <property type="entry name" value="Amino acid/polyamine transporter I"/>
    <property type="match status" value="1"/>
</dbReference>
<accession>A0AAD9DJW1</accession>
<keyword evidence="1" id="KW-0812">Transmembrane</keyword>
<feature type="transmembrane region" description="Helical" evidence="1">
    <location>
        <begin position="81"/>
        <end position="103"/>
    </location>
</feature>
<feature type="transmembrane region" description="Helical" evidence="1">
    <location>
        <begin position="204"/>
        <end position="222"/>
    </location>
</feature>
<keyword evidence="3" id="KW-1185">Reference proteome</keyword>
<reference evidence="2" key="1">
    <citation type="submission" date="2023-06" db="EMBL/GenBank/DDBJ databases">
        <title>Survivors Of The Sea: Transcriptome response of Skeletonema marinoi to long-term dormancy.</title>
        <authorList>
            <person name="Pinder M.I.M."/>
            <person name="Kourtchenko O."/>
            <person name="Robertson E.K."/>
            <person name="Larsson T."/>
            <person name="Maumus F."/>
            <person name="Osuna-Cruz C.M."/>
            <person name="Vancaester E."/>
            <person name="Stenow R."/>
            <person name="Vandepoele K."/>
            <person name="Ploug H."/>
            <person name="Bruchert V."/>
            <person name="Godhe A."/>
            <person name="Topel M."/>
        </authorList>
    </citation>
    <scope>NUCLEOTIDE SEQUENCE</scope>
    <source>
        <strain evidence="2">R05AC</strain>
    </source>
</reference>
<feature type="transmembrane region" description="Helical" evidence="1">
    <location>
        <begin position="55"/>
        <end position="75"/>
    </location>
</feature>
<feature type="transmembrane region" description="Helical" evidence="1">
    <location>
        <begin position="163"/>
        <end position="183"/>
    </location>
</feature>
<keyword evidence="1" id="KW-1133">Transmembrane helix</keyword>
<proteinExistence type="predicted"/>
<sequence length="237" mass="26197">MLFDRPILRTASDAIAVDAFELDNGTSSDERQSTQQQQQQHQHHSITYKHSFTKVVLAIYYINLFLVLSNYTLVMSHSVKAMAGDNICLPTAGIFASLLMFGLSQVRTMANLGRSISVVSLAALFIVVVQCLYALRGSYYSEDDEEAAEAQEEVYSTDFQRTLAKMSAVASIGFAVGSQKLLLNIRHEMKDRKQAAPGSLSISLSLFGLAYVTVCLLADLTLHHSYLTQFQLGCHDD</sequence>
<evidence type="ECO:0000313" key="3">
    <source>
        <dbReference type="Proteomes" id="UP001224775"/>
    </source>
</evidence>
<dbReference type="EMBL" id="JATAAI010000001">
    <property type="protein sequence ID" value="KAK1748425.1"/>
    <property type="molecule type" value="Genomic_DNA"/>
</dbReference>
<dbReference type="AlphaFoldDB" id="A0AAD9DJW1"/>